<dbReference type="EMBL" id="UYWY01020340">
    <property type="protein sequence ID" value="VDM41281.1"/>
    <property type="molecule type" value="Genomic_DNA"/>
</dbReference>
<accession>A0A183UN90</accession>
<keyword evidence="2" id="KW-1185">Reference proteome</keyword>
<proteinExistence type="predicted"/>
<dbReference type="WBParaSite" id="TCNE_0000996001-mRNA-1">
    <property type="protein sequence ID" value="TCNE_0000996001-mRNA-1"/>
    <property type="gene ID" value="TCNE_0000996001"/>
</dbReference>
<protein>
    <submittedName>
        <fullName evidence="1 3">Uncharacterized protein</fullName>
    </submittedName>
</protein>
<dbReference type="Proteomes" id="UP000050794">
    <property type="component" value="Unassembled WGS sequence"/>
</dbReference>
<sequence length="97" mass="11068">MFYNITIDVQNERSVMTYASLRQLKCATCRAVDDFPYTHPFYPLQKIRYHGQRFSPCQFLTVEASTYGEPPLLTPTGIPAQQLDRDSLDGYVGTIAK</sequence>
<dbReference type="AlphaFoldDB" id="A0A183UN90"/>
<gene>
    <name evidence="1" type="ORF">TCNE_LOCUS9960</name>
</gene>
<evidence type="ECO:0000313" key="3">
    <source>
        <dbReference type="WBParaSite" id="TCNE_0000996001-mRNA-1"/>
    </source>
</evidence>
<organism evidence="2 3">
    <name type="scientific">Toxocara canis</name>
    <name type="common">Canine roundworm</name>
    <dbReference type="NCBI Taxonomy" id="6265"/>
    <lineage>
        <taxon>Eukaryota</taxon>
        <taxon>Metazoa</taxon>
        <taxon>Ecdysozoa</taxon>
        <taxon>Nematoda</taxon>
        <taxon>Chromadorea</taxon>
        <taxon>Rhabditida</taxon>
        <taxon>Spirurina</taxon>
        <taxon>Ascaridomorpha</taxon>
        <taxon>Ascaridoidea</taxon>
        <taxon>Toxocaridae</taxon>
        <taxon>Toxocara</taxon>
    </lineage>
</organism>
<evidence type="ECO:0000313" key="1">
    <source>
        <dbReference type="EMBL" id="VDM41281.1"/>
    </source>
</evidence>
<reference evidence="1 2" key="2">
    <citation type="submission" date="2018-11" db="EMBL/GenBank/DDBJ databases">
        <authorList>
            <consortium name="Pathogen Informatics"/>
        </authorList>
    </citation>
    <scope>NUCLEOTIDE SEQUENCE [LARGE SCALE GENOMIC DNA]</scope>
</reference>
<reference evidence="3" key="1">
    <citation type="submission" date="2016-06" db="UniProtKB">
        <authorList>
            <consortium name="WormBaseParasite"/>
        </authorList>
    </citation>
    <scope>IDENTIFICATION</scope>
</reference>
<evidence type="ECO:0000313" key="2">
    <source>
        <dbReference type="Proteomes" id="UP000050794"/>
    </source>
</evidence>
<name>A0A183UN90_TOXCA</name>